<name>A0A553NIG1_9TELE</name>
<evidence type="ECO:0000313" key="3">
    <source>
        <dbReference type="EMBL" id="TRY65231.1"/>
    </source>
</evidence>
<evidence type="ECO:0000313" key="4">
    <source>
        <dbReference type="Proteomes" id="UP000316079"/>
    </source>
</evidence>
<evidence type="ECO:0000256" key="1">
    <source>
        <dbReference type="SAM" id="MobiDB-lite"/>
    </source>
</evidence>
<gene>
    <name evidence="3" type="ORF">DNTS_014045</name>
</gene>
<sequence>LFRFIPQVSDRPRARTGDRCFSLLLLRSAFTGSPHPSESTHERVLSDRSNGSSENQRENERVIQRQILQNHVNGGPLGTAPREPGSDRDEERECLLEMIHSIQNCPEMRSICDGEREELSLTAARLMGRALTVKVSVETIRNLQQEEALKKATAVIDEIAQKVLDDVESGQMRLAALHAACVSETPAVPIDQAFQNLVISCALEDQKKIKRRLQTLIRNMGNAEKTIKIMDNPDQQPPGLVNGK</sequence>
<protein>
    <recommendedName>
        <fullName evidence="2">BAG domain-containing protein</fullName>
    </recommendedName>
</protein>
<dbReference type="AlphaFoldDB" id="A0A553NIG1"/>
<dbReference type="Gene3D" id="1.20.58.890">
    <property type="match status" value="1"/>
</dbReference>
<dbReference type="PANTHER" id="PTHR12334:SF6">
    <property type="entry name" value="BAG FAMILY MOLECULAR CHAPERONE REGULATOR 2"/>
    <property type="match status" value="1"/>
</dbReference>
<comment type="caution">
    <text evidence="3">The sequence shown here is derived from an EMBL/GenBank/DDBJ whole genome shotgun (WGS) entry which is preliminary data.</text>
</comment>
<dbReference type="PROSITE" id="PS51035">
    <property type="entry name" value="BAG"/>
    <property type="match status" value="1"/>
</dbReference>
<dbReference type="InterPro" id="IPR037689">
    <property type="entry name" value="BAG2"/>
</dbReference>
<dbReference type="GO" id="GO:0050821">
    <property type="term" value="P:protein stabilization"/>
    <property type="evidence" value="ECO:0007669"/>
    <property type="project" value="TreeGrafter"/>
</dbReference>
<evidence type="ECO:0000259" key="2">
    <source>
        <dbReference type="PROSITE" id="PS51035"/>
    </source>
</evidence>
<feature type="non-terminal residue" evidence="3">
    <location>
        <position position="1"/>
    </location>
</feature>
<dbReference type="OrthoDB" id="6284251at2759"/>
<dbReference type="STRING" id="623744.A0A553NIG1"/>
<reference evidence="3 4" key="1">
    <citation type="journal article" date="2019" name="Sci. Data">
        <title>Hybrid genome assembly and annotation of Danionella translucida.</title>
        <authorList>
            <person name="Kadobianskyi M."/>
            <person name="Schulze L."/>
            <person name="Schuelke M."/>
            <person name="Judkewitz B."/>
        </authorList>
    </citation>
    <scope>NUCLEOTIDE SEQUENCE [LARGE SCALE GENOMIC DNA]</scope>
    <source>
        <strain evidence="3 4">Bolton</strain>
    </source>
</reference>
<dbReference type="InterPro" id="IPR003103">
    <property type="entry name" value="BAG_domain"/>
</dbReference>
<dbReference type="SMART" id="SM00264">
    <property type="entry name" value="BAG"/>
    <property type="match status" value="1"/>
</dbReference>
<accession>A0A553NIG1</accession>
<keyword evidence="4" id="KW-1185">Reference proteome</keyword>
<feature type="domain" description="BAG" evidence="2">
    <location>
        <begin position="148"/>
        <end position="228"/>
    </location>
</feature>
<organism evidence="3 4">
    <name type="scientific">Danionella cerebrum</name>
    <dbReference type="NCBI Taxonomy" id="2873325"/>
    <lineage>
        <taxon>Eukaryota</taxon>
        <taxon>Metazoa</taxon>
        <taxon>Chordata</taxon>
        <taxon>Craniata</taxon>
        <taxon>Vertebrata</taxon>
        <taxon>Euteleostomi</taxon>
        <taxon>Actinopterygii</taxon>
        <taxon>Neopterygii</taxon>
        <taxon>Teleostei</taxon>
        <taxon>Ostariophysi</taxon>
        <taxon>Cypriniformes</taxon>
        <taxon>Danionidae</taxon>
        <taxon>Danioninae</taxon>
        <taxon>Danionella</taxon>
    </lineage>
</organism>
<dbReference type="Proteomes" id="UP000316079">
    <property type="component" value="Unassembled WGS sequence"/>
</dbReference>
<dbReference type="GO" id="GO:0000774">
    <property type="term" value="F:adenyl-nucleotide exchange factor activity"/>
    <property type="evidence" value="ECO:0007669"/>
    <property type="project" value="InterPro"/>
</dbReference>
<dbReference type="PANTHER" id="PTHR12334">
    <property type="entry name" value="BAG FAMILY MOLECULAR CHAPERONE REGULATOR 2"/>
    <property type="match status" value="1"/>
</dbReference>
<feature type="region of interest" description="Disordered" evidence="1">
    <location>
        <begin position="31"/>
        <end position="90"/>
    </location>
</feature>
<dbReference type="GO" id="GO:0051087">
    <property type="term" value="F:protein-folding chaperone binding"/>
    <property type="evidence" value="ECO:0007669"/>
    <property type="project" value="InterPro"/>
</dbReference>
<proteinExistence type="predicted"/>
<dbReference type="EMBL" id="SRMA01026937">
    <property type="protein sequence ID" value="TRY65231.1"/>
    <property type="molecule type" value="Genomic_DNA"/>
</dbReference>